<organism evidence="9 10">
    <name type="scientific">Cylindrotheca closterium</name>
    <dbReference type="NCBI Taxonomy" id="2856"/>
    <lineage>
        <taxon>Eukaryota</taxon>
        <taxon>Sar</taxon>
        <taxon>Stramenopiles</taxon>
        <taxon>Ochrophyta</taxon>
        <taxon>Bacillariophyta</taxon>
        <taxon>Bacillariophyceae</taxon>
        <taxon>Bacillariophycidae</taxon>
        <taxon>Bacillariales</taxon>
        <taxon>Bacillariaceae</taxon>
        <taxon>Cylindrotheca</taxon>
    </lineage>
</organism>
<evidence type="ECO:0000313" key="9">
    <source>
        <dbReference type="EMBL" id="CAJ1962324.1"/>
    </source>
</evidence>
<feature type="compositionally biased region" description="Acidic residues" evidence="6">
    <location>
        <begin position="365"/>
        <end position="382"/>
    </location>
</feature>
<feature type="region of interest" description="Disordered" evidence="6">
    <location>
        <begin position="1"/>
        <end position="67"/>
    </location>
</feature>
<keyword evidence="4 7" id="KW-1133">Transmembrane helix</keyword>
<protein>
    <recommendedName>
        <fullName evidence="8">VTT domain-containing protein</fullName>
    </recommendedName>
</protein>
<accession>A0AAD2JLZ5</accession>
<gene>
    <name evidence="9" type="ORF">CYCCA115_LOCUS19630</name>
</gene>
<dbReference type="EMBL" id="CAKOGP040002103">
    <property type="protein sequence ID" value="CAJ1962324.1"/>
    <property type="molecule type" value="Genomic_DNA"/>
</dbReference>
<comment type="subcellular location">
    <subcellularLocation>
        <location evidence="1">Cell membrane</location>
        <topology evidence="1">Multi-pass membrane protein</topology>
    </subcellularLocation>
</comment>
<name>A0AAD2JLZ5_9STRA</name>
<evidence type="ECO:0000256" key="6">
    <source>
        <dbReference type="SAM" id="MobiDB-lite"/>
    </source>
</evidence>
<feature type="compositionally biased region" description="Low complexity" evidence="6">
    <location>
        <begin position="10"/>
        <end position="60"/>
    </location>
</feature>
<keyword evidence="5 7" id="KW-0472">Membrane</keyword>
<evidence type="ECO:0000256" key="1">
    <source>
        <dbReference type="ARBA" id="ARBA00004651"/>
    </source>
</evidence>
<feature type="transmembrane region" description="Helical" evidence="7">
    <location>
        <begin position="301"/>
        <end position="323"/>
    </location>
</feature>
<dbReference type="PANTHER" id="PTHR12677:SF59">
    <property type="entry name" value="GOLGI APPARATUS MEMBRANE PROTEIN TVP38-RELATED"/>
    <property type="match status" value="1"/>
</dbReference>
<evidence type="ECO:0000256" key="3">
    <source>
        <dbReference type="ARBA" id="ARBA00022692"/>
    </source>
</evidence>
<sequence length="382" mass="40917">MIKPGDTEESSASSSAILVESSSSSSSMEELSSSSSASPISSSLDQQSPNNNNNNNNNNNTSAMDNNASALPAQTEGRQAPKEESLLERLRAKNREWHKKGLCMFLLIVVVVLLILDSTKFCIIPMLLSDFLEWVEQNPIPGIFAFMIVFLVATVLLIPGAILTLGAGYVFANAFGISKGVLLGSISSFLGAVAGSLVSFLLGRYFLSGWVSRMSTKYDTFQALTTAMEEKGLRIMILLRLSPALPYNILNYLSAVTGISIMEYTVSLLALLPGTVLYVFLGASAGSLASTNESGNGSTTTTIVIVTSIVFGIAAIGLTSYYAKRELNKITERKRRIQALSVTEVLSPEDLNSSSSGFETAPAMEEGEGEHEEGEEESLETI</sequence>
<feature type="transmembrane region" description="Helical" evidence="7">
    <location>
        <begin position="181"/>
        <end position="207"/>
    </location>
</feature>
<keyword evidence="3 7" id="KW-0812">Transmembrane</keyword>
<keyword evidence="10" id="KW-1185">Reference proteome</keyword>
<feature type="transmembrane region" description="Helical" evidence="7">
    <location>
        <begin position="101"/>
        <end position="128"/>
    </location>
</feature>
<feature type="transmembrane region" description="Helical" evidence="7">
    <location>
        <begin position="244"/>
        <end position="261"/>
    </location>
</feature>
<feature type="transmembrane region" description="Helical" evidence="7">
    <location>
        <begin position="140"/>
        <end position="169"/>
    </location>
</feature>
<dbReference type="Pfam" id="PF09335">
    <property type="entry name" value="VTT_dom"/>
    <property type="match status" value="1"/>
</dbReference>
<feature type="domain" description="VTT" evidence="8">
    <location>
        <begin position="158"/>
        <end position="283"/>
    </location>
</feature>
<keyword evidence="2" id="KW-1003">Cell membrane</keyword>
<dbReference type="Proteomes" id="UP001295423">
    <property type="component" value="Unassembled WGS sequence"/>
</dbReference>
<reference evidence="9" key="1">
    <citation type="submission" date="2023-08" db="EMBL/GenBank/DDBJ databases">
        <authorList>
            <person name="Audoor S."/>
            <person name="Bilcke G."/>
        </authorList>
    </citation>
    <scope>NUCLEOTIDE SEQUENCE</scope>
</reference>
<dbReference type="InterPro" id="IPR015414">
    <property type="entry name" value="TMEM64"/>
</dbReference>
<evidence type="ECO:0000256" key="4">
    <source>
        <dbReference type="ARBA" id="ARBA00022989"/>
    </source>
</evidence>
<comment type="caution">
    <text evidence="9">The sequence shown here is derived from an EMBL/GenBank/DDBJ whole genome shotgun (WGS) entry which is preliminary data.</text>
</comment>
<evidence type="ECO:0000259" key="8">
    <source>
        <dbReference type="Pfam" id="PF09335"/>
    </source>
</evidence>
<evidence type="ECO:0000313" key="10">
    <source>
        <dbReference type="Proteomes" id="UP001295423"/>
    </source>
</evidence>
<dbReference type="PANTHER" id="PTHR12677">
    <property type="entry name" value="GOLGI APPARATUS MEMBRANE PROTEIN TVP38-RELATED"/>
    <property type="match status" value="1"/>
</dbReference>
<evidence type="ECO:0000256" key="5">
    <source>
        <dbReference type="ARBA" id="ARBA00023136"/>
    </source>
</evidence>
<dbReference type="InterPro" id="IPR032816">
    <property type="entry name" value="VTT_dom"/>
</dbReference>
<proteinExistence type="predicted"/>
<dbReference type="AlphaFoldDB" id="A0AAD2JLZ5"/>
<dbReference type="GO" id="GO:0005886">
    <property type="term" value="C:plasma membrane"/>
    <property type="evidence" value="ECO:0007669"/>
    <property type="project" value="UniProtKB-SubCell"/>
</dbReference>
<evidence type="ECO:0000256" key="2">
    <source>
        <dbReference type="ARBA" id="ARBA00022475"/>
    </source>
</evidence>
<feature type="region of interest" description="Disordered" evidence="6">
    <location>
        <begin position="348"/>
        <end position="382"/>
    </location>
</feature>
<evidence type="ECO:0000256" key="7">
    <source>
        <dbReference type="SAM" id="Phobius"/>
    </source>
</evidence>
<feature type="transmembrane region" description="Helical" evidence="7">
    <location>
        <begin position="268"/>
        <end position="289"/>
    </location>
</feature>